<name>A0A8B2ZHL4_STAWA</name>
<keyword evidence="1" id="KW-1133">Transmembrane helix</keyword>
<evidence type="ECO:0000256" key="1">
    <source>
        <dbReference type="SAM" id="Phobius"/>
    </source>
</evidence>
<keyword evidence="1" id="KW-0472">Membrane</keyword>
<feature type="transmembrane region" description="Helical" evidence="1">
    <location>
        <begin position="6"/>
        <end position="22"/>
    </location>
</feature>
<comment type="caution">
    <text evidence="2">The sequence shown here is derived from an EMBL/GenBank/DDBJ whole genome shotgun (WGS) entry which is preliminary data.</text>
</comment>
<reference evidence="2 3" key="1">
    <citation type="submission" date="2018-08" db="EMBL/GenBank/DDBJ databases">
        <title>A genome reference for cultivated species of the human gut microbiota.</title>
        <authorList>
            <person name="Zou Y."/>
            <person name="Xue W."/>
            <person name="Luo G."/>
        </authorList>
    </citation>
    <scope>NUCLEOTIDE SEQUENCE [LARGE SCALE GENOMIC DNA]</scope>
    <source>
        <strain evidence="2 3">OM08-17AT</strain>
    </source>
</reference>
<accession>A0A8B2ZHL4</accession>
<keyword evidence="1" id="KW-0812">Transmembrane</keyword>
<evidence type="ECO:0000313" key="2">
    <source>
        <dbReference type="EMBL" id="RGM27578.1"/>
    </source>
</evidence>
<proteinExistence type="predicted"/>
<protein>
    <submittedName>
        <fullName evidence="2">Uncharacterized protein</fullName>
    </submittedName>
</protein>
<gene>
    <name evidence="2" type="ORF">DXC19_12390</name>
</gene>
<sequence>MLVYIICWIVVIIVSYFCYLYFKSEFKRVFGIQDKDKNQHSNYETQYEEKVEQPSIDGTEVVDKMIVQALKRHSTLSFEERQLTTSTGYNASDIYDRINSLIRNSSRIADELRRNESKLNKGTATASTAGFEATMSNYDVKINLIGWTVNMSLGQLQSLSSVNDLKGEIDDGLILSHDAFRTY</sequence>
<dbReference type="RefSeq" id="WP_049416964.1">
    <property type="nucleotide sequence ID" value="NZ_CABMFV010000012.1"/>
</dbReference>
<organism evidence="2 3">
    <name type="scientific">Staphylococcus warneri</name>
    <dbReference type="NCBI Taxonomy" id="1292"/>
    <lineage>
        <taxon>Bacteria</taxon>
        <taxon>Bacillati</taxon>
        <taxon>Bacillota</taxon>
        <taxon>Bacilli</taxon>
        <taxon>Bacillales</taxon>
        <taxon>Staphylococcaceae</taxon>
        <taxon>Staphylococcus</taxon>
    </lineage>
</organism>
<dbReference type="Proteomes" id="UP000261016">
    <property type="component" value="Unassembled WGS sequence"/>
</dbReference>
<evidence type="ECO:0000313" key="3">
    <source>
        <dbReference type="Proteomes" id="UP000261016"/>
    </source>
</evidence>
<dbReference type="AlphaFoldDB" id="A0A8B2ZHL4"/>
<dbReference type="EMBL" id="QSTD01000012">
    <property type="protein sequence ID" value="RGM27578.1"/>
    <property type="molecule type" value="Genomic_DNA"/>
</dbReference>